<name>A0A1J1INT2_9DIPT</name>
<keyword evidence="1" id="KW-0472">Membrane</keyword>
<organism evidence="2 3">
    <name type="scientific">Clunio marinus</name>
    <dbReference type="NCBI Taxonomy" id="568069"/>
    <lineage>
        <taxon>Eukaryota</taxon>
        <taxon>Metazoa</taxon>
        <taxon>Ecdysozoa</taxon>
        <taxon>Arthropoda</taxon>
        <taxon>Hexapoda</taxon>
        <taxon>Insecta</taxon>
        <taxon>Pterygota</taxon>
        <taxon>Neoptera</taxon>
        <taxon>Endopterygota</taxon>
        <taxon>Diptera</taxon>
        <taxon>Nematocera</taxon>
        <taxon>Chironomoidea</taxon>
        <taxon>Chironomidae</taxon>
        <taxon>Clunio</taxon>
    </lineage>
</organism>
<feature type="transmembrane region" description="Helical" evidence="1">
    <location>
        <begin position="101"/>
        <end position="119"/>
    </location>
</feature>
<reference evidence="2 3" key="1">
    <citation type="submission" date="2015-04" db="EMBL/GenBank/DDBJ databases">
        <authorList>
            <person name="Syromyatnikov M.Y."/>
            <person name="Popov V.N."/>
        </authorList>
    </citation>
    <scope>NUCLEOTIDE SEQUENCE [LARGE SCALE GENOMIC DNA]</scope>
</reference>
<sequence length="168" mass="19069">MTSLKSALKVSIVVLGLIRLIHTISHLISYYDAHKRVLSGEMALSFAVGCCSLMLMLGVFGECQIILEVWMVSAIIMYGAMGFYVYDLIFENDTFFSRNRPTNIAISLILQLITLILVMKLHKVITVEDDELHLEDEENLPRNQTNENNENAAVCSFEPYLFHFAIHP</sequence>
<protein>
    <submittedName>
        <fullName evidence="2">CLUMA_CG015237, isoform A</fullName>
    </submittedName>
</protein>
<evidence type="ECO:0000313" key="2">
    <source>
        <dbReference type="EMBL" id="CRL01893.1"/>
    </source>
</evidence>
<evidence type="ECO:0000313" key="3">
    <source>
        <dbReference type="Proteomes" id="UP000183832"/>
    </source>
</evidence>
<gene>
    <name evidence="2" type="ORF">CLUMA_CG015237</name>
</gene>
<keyword evidence="1" id="KW-1133">Transmembrane helix</keyword>
<keyword evidence="3" id="KW-1185">Reference proteome</keyword>
<dbReference type="AlphaFoldDB" id="A0A1J1INT2"/>
<feature type="transmembrane region" description="Helical" evidence="1">
    <location>
        <begin position="67"/>
        <end position="89"/>
    </location>
</feature>
<dbReference type="EMBL" id="CVRI01000057">
    <property type="protein sequence ID" value="CRL01893.1"/>
    <property type="molecule type" value="Genomic_DNA"/>
</dbReference>
<keyword evidence="1" id="KW-0812">Transmembrane</keyword>
<evidence type="ECO:0000256" key="1">
    <source>
        <dbReference type="SAM" id="Phobius"/>
    </source>
</evidence>
<feature type="transmembrane region" description="Helical" evidence="1">
    <location>
        <begin position="43"/>
        <end position="60"/>
    </location>
</feature>
<proteinExistence type="predicted"/>
<accession>A0A1J1INT2</accession>
<feature type="transmembrane region" description="Helical" evidence="1">
    <location>
        <begin position="12"/>
        <end position="31"/>
    </location>
</feature>
<dbReference type="Proteomes" id="UP000183832">
    <property type="component" value="Unassembled WGS sequence"/>
</dbReference>